<evidence type="ECO:0000313" key="3">
    <source>
        <dbReference type="EMBL" id="CAD7695470.1"/>
    </source>
</evidence>
<organism evidence="3 4">
    <name type="scientific">Ostreobium quekettii</name>
    <dbReference type="NCBI Taxonomy" id="121088"/>
    <lineage>
        <taxon>Eukaryota</taxon>
        <taxon>Viridiplantae</taxon>
        <taxon>Chlorophyta</taxon>
        <taxon>core chlorophytes</taxon>
        <taxon>Ulvophyceae</taxon>
        <taxon>TCBD clade</taxon>
        <taxon>Bryopsidales</taxon>
        <taxon>Ostreobineae</taxon>
        <taxon>Ostreobiaceae</taxon>
        <taxon>Ostreobium</taxon>
    </lineage>
</organism>
<proteinExistence type="predicted"/>
<comment type="caution">
    <text evidence="3">The sequence shown here is derived from an EMBL/GenBank/DDBJ whole genome shotgun (WGS) entry which is preliminary data.</text>
</comment>
<gene>
    <name evidence="3" type="ORF">OSTQU699_LOCUS831</name>
</gene>
<name>A0A8S1IP99_9CHLO</name>
<feature type="compositionally biased region" description="Basic and acidic residues" evidence="1">
    <location>
        <begin position="346"/>
        <end position="356"/>
    </location>
</feature>
<evidence type="ECO:0000256" key="2">
    <source>
        <dbReference type="SAM" id="SignalP"/>
    </source>
</evidence>
<keyword evidence="4" id="KW-1185">Reference proteome</keyword>
<feature type="chain" id="PRO_5035892373" evidence="2">
    <location>
        <begin position="19"/>
        <end position="356"/>
    </location>
</feature>
<evidence type="ECO:0000313" key="4">
    <source>
        <dbReference type="Proteomes" id="UP000708148"/>
    </source>
</evidence>
<dbReference type="AlphaFoldDB" id="A0A8S1IP99"/>
<dbReference type="Proteomes" id="UP000708148">
    <property type="component" value="Unassembled WGS sequence"/>
</dbReference>
<keyword evidence="2" id="KW-0732">Signal</keyword>
<reference evidence="3" key="1">
    <citation type="submission" date="2020-12" db="EMBL/GenBank/DDBJ databases">
        <authorList>
            <person name="Iha C."/>
        </authorList>
    </citation>
    <scope>NUCLEOTIDE SEQUENCE</scope>
</reference>
<accession>A0A8S1IP99</accession>
<feature type="signal peptide" evidence="2">
    <location>
        <begin position="1"/>
        <end position="18"/>
    </location>
</feature>
<evidence type="ECO:0000256" key="1">
    <source>
        <dbReference type="SAM" id="MobiDB-lite"/>
    </source>
</evidence>
<dbReference type="EMBL" id="CAJHUC010000350">
    <property type="protein sequence ID" value="CAD7695470.1"/>
    <property type="molecule type" value="Genomic_DNA"/>
</dbReference>
<feature type="region of interest" description="Disordered" evidence="1">
    <location>
        <begin position="334"/>
        <end position="356"/>
    </location>
</feature>
<sequence>MGLLLSLSIVNCFHGAYCISGPPVWNIPIIVACGLVTHWSRMAILEQGIDSPLSLWHFETVYMLYRTRDSQTAITAWQYLLGAAGGYLVSLCNAGYCNRRWRDAADTWTFVFGFLYVQSHASRGLIKMYKIGAPKVLLRAYEQLLRAYCLAHPERGQDAVDAVNQHVAGNWEVVMESDGHMVGSQVQWSLVDAGGERALLRRQFVSNVGARRHNIARCILRPFYLIYLNKLWPILSTASMAKPYNLRLSSFPTAAASRSGHGGASGSQRTAASWRRALPEPLALLLMVRAPSDAMEALEGAMRGTAPLMPLLVRRCLPKVPGAMSLAREHASCEFDEPQVGQPPHGARDPHGYLDT</sequence>
<protein>
    <submittedName>
        <fullName evidence="3">Uncharacterized protein</fullName>
    </submittedName>
</protein>